<evidence type="ECO:0000259" key="5">
    <source>
        <dbReference type="Pfam" id="PF13600"/>
    </source>
</evidence>
<dbReference type="PANTHER" id="PTHR31005:SF8">
    <property type="entry name" value="DUF4139 DOMAIN-CONTAINING PROTEIN"/>
    <property type="match status" value="1"/>
</dbReference>
<reference evidence="6 7" key="1">
    <citation type="submission" date="2017-09" db="EMBL/GenBank/DDBJ databases">
        <title>Depth-based differentiation of microbial function through sediment-hosted aquifers and enrichment of novel symbionts in the deep terrestrial subsurface.</title>
        <authorList>
            <person name="Probst A.J."/>
            <person name="Ladd B."/>
            <person name="Jarett J.K."/>
            <person name="Geller-Mcgrath D.E."/>
            <person name="Sieber C.M."/>
            <person name="Emerson J.B."/>
            <person name="Anantharaman K."/>
            <person name="Thomas B.C."/>
            <person name="Malmstrom R."/>
            <person name="Stieglmeier M."/>
            <person name="Klingl A."/>
            <person name="Woyke T."/>
            <person name="Ryan C.M."/>
            <person name="Banfield J.F."/>
        </authorList>
    </citation>
    <scope>NUCLEOTIDE SEQUENCE [LARGE SCALE GENOMIC DNA]</scope>
    <source>
        <strain evidence="6">CG17_big_fil_post_rev_8_21_14_2_50_48_46</strain>
    </source>
</reference>
<evidence type="ECO:0000256" key="2">
    <source>
        <dbReference type="SAM" id="MobiDB-lite"/>
    </source>
</evidence>
<accession>A0A2M7G2X0</accession>
<dbReference type="InterPro" id="IPR025554">
    <property type="entry name" value="DUF4140"/>
</dbReference>
<evidence type="ECO:0008006" key="8">
    <source>
        <dbReference type="Google" id="ProtNLM"/>
    </source>
</evidence>
<dbReference type="AlphaFoldDB" id="A0A2M7G2X0"/>
<dbReference type="NCBIfam" id="TIGR02231">
    <property type="entry name" value="mucoidy inhibitor MuiA family protein"/>
    <property type="match status" value="1"/>
</dbReference>
<evidence type="ECO:0000256" key="3">
    <source>
        <dbReference type="SAM" id="SignalP"/>
    </source>
</evidence>
<feature type="coiled-coil region" evidence="1">
    <location>
        <begin position="178"/>
        <end position="205"/>
    </location>
</feature>
<evidence type="ECO:0000256" key="1">
    <source>
        <dbReference type="SAM" id="Coils"/>
    </source>
</evidence>
<keyword evidence="1" id="KW-0175">Coiled coil</keyword>
<dbReference type="Pfam" id="PF13600">
    <property type="entry name" value="DUF4140"/>
    <property type="match status" value="1"/>
</dbReference>
<keyword evidence="3" id="KW-0732">Signal</keyword>
<feature type="coiled-coil region" evidence="1">
    <location>
        <begin position="102"/>
        <end position="129"/>
    </location>
</feature>
<dbReference type="PANTHER" id="PTHR31005">
    <property type="entry name" value="DUF4139 DOMAIN-CONTAINING PROTEIN"/>
    <property type="match status" value="1"/>
</dbReference>
<feature type="region of interest" description="Disordered" evidence="2">
    <location>
        <begin position="304"/>
        <end position="332"/>
    </location>
</feature>
<dbReference type="Pfam" id="PF13598">
    <property type="entry name" value="DUF4139"/>
    <property type="match status" value="1"/>
</dbReference>
<dbReference type="EMBL" id="PFFQ01000040">
    <property type="protein sequence ID" value="PIW16150.1"/>
    <property type="molecule type" value="Genomic_DNA"/>
</dbReference>
<sequence length="564" mass="64351">MKRLSLSLILALSLQPALQAETLQELSHSPIEKVTAYQGQGIVSREAKTTLKAPGDYRLRISDIPLNIVGDSLHVKALGSNNITIHTVQLMPLPPGQENSETQKLRVQLKDLENKLAKLENTHQLNQRSQQWLNSYWSQVSNKSTAYPQPAEWQKTLDFLSLNQGRILESETQVNAQKQVLQIKLAEVQKKLAEQTSRMQNKTQAAVVYFTAKTAGEINFQLSYLIAGIHWTPSYDARLDEKAGKLSLTYYGDLVQQTGESWNDVELSLSTSAPQLNAAVPLLEPWVITDRMPALEQNRQMLNGPASQFRDEAPMEAETSSSEEDLDGSGYAESEVQTQGLSVIFAIPQKVSIESSPHARRVAIATRSFKFEPEYQVVPKLSRRVYMRARFRNTGDLPLLAGQIRNYVDLDYTGTSQIPLVRPNEEASLNFGIDENIRVQRREGTDQNSLIGLMRDTRRREMSYEIEVSNYKSKPVKVMVWDHLPLIRHDQIRLQVLNIQPKAQEQTKNNLLRWELELKPQEKQIIKVSYAVEHPTSLEVYSNFTNEIQSPRRKNMQRQQYEKF</sequence>
<feature type="signal peptide" evidence="3">
    <location>
        <begin position="1"/>
        <end position="19"/>
    </location>
</feature>
<feature type="chain" id="PRO_5014831364" description="Mucoidy inhibitor MuiA family protein" evidence="3">
    <location>
        <begin position="20"/>
        <end position="564"/>
    </location>
</feature>
<comment type="caution">
    <text evidence="6">The sequence shown here is derived from an EMBL/GenBank/DDBJ whole genome shotgun (WGS) entry which is preliminary data.</text>
</comment>
<protein>
    <recommendedName>
        <fullName evidence="8">Mucoidy inhibitor MuiA family protein</fullName>
    </recommendedName>
</protein>
<evidence type="ECO:0000313" key="7">
    <source>
        <dbReference type="Proteomes" id="UP000231019"/>
    </source>
</evidence>
<name>A0A2M7G2X0_9BACT</name>
<feature type="domain" description="DUF4140" evidence="5">
    <location>
        <begin position="34"/>
        <end position="128"/>
    </location>
</feature>
<dbReference type="InterPro" id="IPR037291">
    <property type="entry name" value="DUF4139"/>
</dbReference>
<gene>
    <name evidence="6" type="ORF">COW36_14395</name>
</gene>
<proteinExistence type="predicted"/>
<organism evidence="6 7">
    <name type="scientific">bacterium (Candidatus Blackallbacteria) CG17_big_fil_post_rev_8_21_14_2_50_48_46</name>
    <dbReference type="NCBI Taxonomy" id="2014261"/>
    <lineage>
        <taxon>Bacteria</taxon>
        <taxon>Candidatus Blackallbacteria</taxon>
    </lineage>
</organism>
<evidence type="ECO:0000259" key="4">
    <source>
        <dbReference type="Pfam" id="PF13598"/>
    </source>
</evidence>
<evidence type="ECO:0000313" key="6">
    <source>
        <dbReference type="EMBL" id="PIW16150.1"/>
    </source>
</evidence>
<dbReference type="Proteomes" id="UP000231019">
    <property type="component" value="Unassembled WGS sequence"/>
</dbReference>
<dbReference type="InterPro" id="IPR011935">
    <property type="entry name" value="CHP02231"/>
</dbReference>
<feature type="domain" description="DUF4139" evidence="4">
    <location>
        <begin position="221"/>
        <end position="535"/>
    </location>
</feature>